<dbReference type="OrthoDB" id="2306477at2759"/>
<dbReference type="PANTHER" id="PTHR24198">
    <property type="entry name" value="ANKYRIN REPEAT AND PROTEIN KINASE DOMAIN-CONTAINING PROTEIN"/>
    <property type="match status" value="1"/>
</dbReference>
<dbReference type="Gene3D" id="3.30.40.10">
    <property type="entry name" value="Zinc/RING finger domain, C3HC4 (zinc finger)"/>
    <property type="match status" value="1"/>
</dbReference>
<dbReference type="PROSITE" id="PS50297">
    <property type="entry name" value="ANK_REP_REGION"/>
    <property type="match status" value="2"/>
</dbReference>
<keyword evidence="1" id="KW-0479">Metal-binding</keyword>
<dbReference type="GO" id="GO:0008270">
    <property type="term" value="F:zinc ion binding"/>
    <property type="evidence" value="ECO:0007669"/>
    <property type="project" value="UniProtKB-KW"/>
</dbReference>
<keyword evidence="10" id="KW-1185">Reference proteome</keyword>
<dbReference type="SUPFAM" id="SSF48403">
    <property type="entry name" value="Ankyrin repeat"/>
    <property type="match status" value="2"/>
</dbReference>
<sequence length="647" mass="70416">MLLSVMAGNPALAKILLEHGADAVKADNEEKSPFREIVNYGGVSAVNHCIDGGEHILFSLQVATDLSLHFISASLQLFLLAGADVEEKDTLGNTLLVQRILMSDDIGAAFLLENGAKHLVKDSTGRSCLEMSAFYGLINTLRIICGLGVNINERTNGGFGYTVLKHPLSHYECASLLVSLGCDLESSTADGPFIQTMLHHFIDVDDERAAVFLVESGCDGNAVRISREPDVEKEEAPIHRAVSAKMTALVSALVKAKINLAVQDSHGRTACHLAVHLRNSEALQELLNASDVEFLSLRDKMGQTPFSQALLMKEHALAAAIVERQPHVALQTNGNGENLLHISVRSNDLESVLFLLSAHTDATRVTTDGSRRSALHYAANVDNELILRNLLLAGCEVDVTAADGTTPLQVAARNNRSIHAEILLENNANPNILDERRENALLAAVRSGSVDCVKVFVCSPRVDSLAVNKNGQSALHLCATLSSDKLPPRRSPVEICELLVKREARRLTEKDFAAYVDMQDADGNTALLLAYMAGNGDICRCLLRYGATMGARNVDGATMFTYETPTRLLLFRLLDSLEREPRWSDGDMCDCGIRFSITIRKHHCRHCGRLVCSKCSEVAMPIAKYGEEKRVRVCSLCAEVLTTGVAR</sequence>
<dbReference type="InterPro" id="IPR000306">
    <property type="entry name" value="Znf_FYVE"/>
</dbReference>
<feature type="domain" description="FYVE-type" evidence="8">
    <location>
        <begin position="591"/>
        <end position="642"/>
    </location>
</feature>
<evidence type="ECO:0000313" key="10">
    <source>
        <dbReference type="Proteomes" id="UP000268014"/>
    </source>
</evidence>
<evidence type="ECO:0000256" key="4">
    <source>
        <dbReference type="ARBA" id="ARBA00022833"/>
    </source>
</evidence>
<dbReference type="Proteomes" id="UP000268014">
    <property type="component" value="Unassembled WGS sequence"/>
</dbReference>
<proteinExistence type="predicted"/>
<dbReference type="AlphaFoldDB" id="A0A3P7VE02"/>
<dbReference type="SUPFAM" id="SSF57903">
    <property type="entry name" value="FYVE/PHD zinc finger"/>
    <property type="match status" value="1"/>
</dbReference>
<evidence type="ECO:0000256" key="3">
    <source>
        <dbReference type="ARBA" id="ARBA00022771"/>
    </source>
</evidence>
<dbReference type="PROSITE" id="PS50088">
    <property type="entry name" value="ANK_REPEAT"/>
    <property type="match status" value="3"/>
</dbReference>
<dbReference type="SMART" id="SM00248">
    <property type="entry name" value="ANK"/>
    <property type="match status" value="10"/>
</dbReference>
<dbReference type="InterPro" id="IPR013083">
    <property type="entry name" value="Znf_RING/FYVE/PHD"/>
</dbReference>
<feature type="repeat" description="ANK" evidence="6">
    <location>
        <begin position="370"/>
        <end position="402"/>
    </location>
</feature>
<gene>
    <name evidence="9" type="ORF">HPLM_LOCUS12591</name>
</gene>
<dbReference type="InterPro" id="IPR017455">
    <property type="entry name" value="Znf_FYVE-rel"/>
</dbReference>
<evidence type="ECO:0000256" key="6">
    <source>
        <dbReference type="PROSITE-ProRule" id="PRU00023"/>
    </source>
</evidence>
<name>A0A3P7VE02_HAEPC</name>
<dbReference type="Pfam" id="PF01363">
    <property type="entry name" value="FYVE"/>
    <property type="match status" value="1"/>
</dbReference>
<keyword evidence="2" id="KW-0677">Repeat</keyword>
<dbReference type="InterPro" id="IPR011011">
    <property type="entry name" value="Znf_FYVE_PHD"/>
</dbReference>
<feature type="repeat" description="ANK" evidence="6">
    <location>
        <begin position="522"/>
        <end position="554"/>
    </location>
</feature>
<dbReference type="Pfam" id="PF00023">
    <property type="entry name" value="Ank"/>
    <property type="match status" value="1"/>
</dbReference>
<dbReference type="PROSITE" id="PS50178">
    <property type="entry name" value="ZF_FYVE"/>
    <property type="match status" value="1"/>
</dbReference>
<keyword evidence="4" id="KW-0862">Zinc</keyword>
<dbReference type="EMBL" id="UZAF01017913">
    <property type="protein sequence ID" value="VDO46110.1"/>
    <property type="molecule type" value="Genomic_DNA"/>
</dbReference>
<evidence type="ECO:0000313" key="9">
    <source>
        <dbReference type="EMBL" id="VDO46110.1"/>
    </source>
</evidence>
<evidence type="ECO:0000259" key="8">
    <source>
        <dbReference type="PROSITE" id="PS50178"/>
    </source>
</evidence>
<dbReference type="InterPro" id="IPR036770">
    <property type="entry name" value="Ankyrin_rpt-contain_sf"/>
</dbReference>
<organism evidence="9 10">
    <name type="scientific">Haemonchus placei</name>
    <name type="common">Barber's pole worm</name>
    <dbReference type="NCBI Taxonomy" id="6290"/>
    <lineage>
        <taxon>Eukaryota</taxon>
        <taxon>Metazoa</taxon>
        <taxon>Ecdysozoa</taxon>
        <taxon>Nematoda</taxon>
        <taxon>Chromadorea</taxon>
        <taxon>Rhabditida</taxon>
        <taxon>Rhabditina</taxon>
        <taxon>Rhabditomorpha</taxon>
        <taxon>Strongyloidea</taxon>
        <taxon>Trichostrongylidae</taxon>
        <taxon>Haemonchus</taxon>
    </lineage>
</organism>
<evidence type="ECO:0000256" key="2">
    <source>
        <dbReference type="ARBA" id="ARBA00022737"/>
    </source>
</evidence>
<feature type="repeat" description="ANK" evidence="6">
    <location>
        <begin position="403"/>
        <end position="435"/>
    </location>
</feature>
<evidence type="ECO:0000256" key="5">
    <source>
        <dbReference type="ARBA" id="ARBA00023043"/>
    </source>
</evidence>
<dbReference type="STRING" id="6290.A0A3P7VE02"/>
<dbReference type="Pfam" id="PF12796">
    <property type="entry name" value="Ank_2"/>
    <property type="match status" value="1"/>
</dbReference>
<keyword evidence="3 7" id="KW-0863">Zinc-finger</keyword>
<keyword evidence="5 6" id="KW-0040">ANK repeat</keyword>
<evidence type="ECO:0000256" key="7">
    <source>
        <dbReference type="PROSITE-ProRule" id="PRU00091"/>
    </source>
</evidence>
<evidence type="ECO:0000256" key="1">
    <source>
        <dbReference type="ARBA" id="ARBA00022723"/>
    </source>
</evidence>
<protein>
    <recommendedName>
        <fullName evidence="8">FYVE-type domain-containing protein</fullName>
    </recommendedName>
</protein>
<dbReference type="SMART" id="SM00064">
    <property type="entry name" value="FYVE"/>
    <property type="match status" value="1"/>
</dbReference>
<accession>A0A3P7VE02</accession>
<dbReference type="InterPro" id="IPR002110">
    <property type="entry name" value="Ankyrin_rpt"/>
</dbReference>
<dbReference type="PANTHER" id="PTHR24198:SF165">
    <property type="entry name" value="ANKYRIN REPEAT-CONTAINING PROTEIN-RELATED"/>
    <property type="match status" value="1"/>
</dbReference>
<reference evidence="9 10" key="1">
    <citation type="submission" date="2018-11" db="EMBL/GenBank/DDBJ databases">
        <authorList>
            <consortium name="Pathogen Informatics"/>
        </authorList>
    </citation>
    <scope>NUCLEOTIDE SEQUENCE [LARGE SCALE GENOMIC DNA]</scope>
    <source>
        <strain evidence="9 10">MHpl1</strain>
    </source>
</reference>
<dbReference type="Gene3D" id="1.25.40.20">
    <property type="entry name" value="Ankyrin repeat-containing domain"/>
    <property type="match status" value="2"/>
</dbReference>